<evidence type="ECO:0008006" key="4">
    <source>
        <dbReference type="Google" id="ProtNLM"/>
    </source>
</evidence>
<evidence type="ECO:0000313" key="2">
    <source>
        <dbReference type="EMBL" id="KAK5997683.1"/>
    </source>
</evidence>
<dbReference type="InterPro" id="IPR021858">
    <property type="entry name" value="Fun_TF"/>
</dbReference>
<reference evidence="2 3" key="1">
    <citation type="submission" date="2024-01" db="EMBL/GenBank/DDBJ databases">
        <title>Complete genome of Cladobotryum mycophilum ATHUM6906.</title>
        <authorList>
            <person name="Christinaki A.C."/>
            <person name="Myridakis A.I."/>
            <person name="Kouvelis V.N."/>
        </authorList>
    </citation>
    <scope>NUCLEOTIDE SEQUENCE [LARGE SCALE GENOMIC DNA]</scope>
    <source>
        <strain evidence="2 3">ATHUM6906</strain>
    </source>
</reference>
<accession>A0ABR0SZZ0</accession>
<dbReference type="PANTHER" id="PTHR37540:SF5">
    <property type="entry name" value="TRANSCRIPTION FACTOR DOMAIN-CONTAINING PROTEIN"/>
    <property type="match status" value="1"/>
</dbReference>
<proteinExistence type="predicted"/>
<dbReference type="EMBL" id="JAVFKD010000001">
    <property type="protein sequence ID" value="KAK5997683.1"/>
    <property type="molecule type" value="Genomic_DNA"/>
</dbReference>
<protein>
    <recommendedName>
        <fullName evidence="4">Tachykinin family protein</fullName>
    </recommendedName>
</protein>
<gene>
    <name evidence="2" type="ORF">PT974_00038</name>
</gene>
<keyword evidence="3" id="KW-1185">Reference proteome</keyword>
<evidence type="ECO:0000256" key="1">
    <source>
        <dbReference type="ARBA" id="ARBA00023242"/>
    </source>
</evidence>
<dbReference type="Proteomes" id="UP001338125">
    <property type="component" value="Unassembled WGS sequence"/>
</dbReference>
<dbReference type="Pfam" id="PF11951">
    <property type="entry name" value="Fungal_trans_2"/>
    <property type="match status" value="1"/>
</dbReference>
<organism evidence="2 3">
    <name type="scientific">Cladobotryum mycophilum</name>
    <dbReference type="NCBI Taxonomy" id="491253"/>
    <lineage>
        <taxon>Eukaryota</taxon>
        <taxon>Fungi</taxon>
        <taxon>Dikarya</taxon>
        <taxon>Ascomycota</taxon>
        <taxon>Pezizomycotina</taxon>
        <taxon>Sordariomycetes</taxon>
        <taxon>Hypocreomycetidae</taxon>
        <taxon>Hypocreales</taxon>
        <taxon>Hypocreaceae</taxon>
        <taxon>Cladobotryum</taxon>
    </lineage>
</organism>
<keyword evidence="1" id="KW-0539">Nucleus</keyword>
<evidence type="ECO:0000313" key="3">
    <source>
        <dbReference type="Proteomes" id="UP001338125"/>
    </source>
</evidence>
<comment type="caution">
    <text evidence="2">The sequence shown here is derived from an EMBL/GenBank/DDBJ whole genome shotgun (WGS) entry which is preliminary data.</text>
</comment>
<name>A0ABR0SZZ0_9HYPO</name>
<dbReference type="PANTHER" id="PTHR37540">
    <property type="entry name" value="TRANSCRIPTION FACTOR (ACR-2), PUTATIVE-RELATED-RELATED"/>
    <property type="match status" value="1"/>
</dbReference>
<sequence length="460" mass="51665">MNFTFLTMTDSPSLGESMTKRMRAQVTKHNFARRREHRARIIAESRNKQSHILNDLDSGSLDIIAASDPSPDYPLRSGPFIFTSPRFLILPSNSVSIIKNCQQQTIWVNDYHRFGAVLSNFKPLLFPSIPSTPDSLHHTAWTSLLVSEPAFLEATLSLAYRYETRHRCVGANGLPPDIHIYRAIKLINRRLEDPSTALSDGILGAVFTLAFNERLAGNEQAWNIHVEGLSQMVKGRRDQGQRDPPRWFFNLLLCDSINELIRSPSASRRRVANVVLGDSTSDQLSKIADISEGIALLHSVLEVFYRSGTSDGVLAREIDRSVERLLQQTSVLRSQEPFISAFSLAIIIFLHISWPHSLLTPSDLGSLAILLKNELGVPDIRLCSSLNLATWLLMVGSVTALDSDTKSWFTGTLKMVFLTLQVSSWDEVFDMLRASFVPDSRLLYRFKAVWAEMFSTSMIA</sequence>